<reference evidence="1" key="1">
    <citation type="submission" date="2020-10" db="EMBL/GenBank/DDBJ databases">
        <title>Connecting structure to function with the recovery of over 1000 high-quality activated sludge metagenome-assembled genomes encoding full-length rRNA genes using long-read sequencing.</title>
        <authorList>
            <person name="Singleton C.M."/>
            <person name="Petriglieri F."/>
            <person name="Kristensen J.M."/>
            <person name="Kirkegaard R.H."/>
            <person name="Michaelsen T.Y."/>
            <person name="Andersen M.H."/>
            <person name="Karst S.M."/>
            <person name="Dueholm M.S."/>
            <person name="Nielsen P.H."/>
            <person name="Albertsen M."/>
        </authorList>
    </citation>
    <scope>NUCLEOTIDE SEQUENCE</scope>
    <source>
        <strain evidence="1">Bjer_18-Q3-R1-45_BAT3C.347</strain>
    </source>
</reference>
<dbReference type="Proteomes" id="UP000807785">
    <property type="component" value="Unassembled WGS sequence"/>
</dbReference>
<evidence type="ECO:0000313" key="2">
    <source>
        <dbReference type="Proteomes" id="UP000807785"/>
    </source>
</evidence>
<protein>
    <submittedName>
        <fullName evidence="1">Uncharacterized protein</fullName>
    </submittedName>
</protein>
<sequence>MAMTPVTPAAPTPVDIDDALMTLGAVLRTRLSAAGLQIAHVKLFLRAGKRVWALSIPSNDAPSDLSQRAEGTASIVDLMVNARVAAVPDVLRDIVEACLRAWTDTPSRGTTLLKDFRARGPVQPPYTSMLQVKEPRRR</sequence>
<gene>
    <name evidence="1" type="ORF">IPH26_11295</name>
</gene>
<comment type="caution">
    <text evidence="1">The sequence shown here is derived from an EMBL/GenBank/DDBJ whole genome shotgun (WGS) entry which is preliminary data.</text>
</comment>
<dbReference type="EMBL" id="JADJEV010000003">
    <property type="protein sequence ID" value="MBK6973489.1"/>
    <property type="molecule type" value="Genomic_DNA"/>
</dbReference>
<evidence type="ECO:0000313" key="1">
    <source>
        <dbReference type="EMBL" id="MBK6973489.1"/>
    </source>
</evidence>
<proteinExistence type="predicted"/>
<accession>A0A9D7E3N4</accession>
<organism evidence="1 2">
    <name type="scientific">Candidatus Methylophosphatis roskildensis</name>
    <dbReference type="NCBI Taxonomy" id="2899263"/>
    <lineage>
        <taxon>Bacteria</taxon>
        <taxon>Pseudomonadati</taxon>
        <taxon>Pseudomonadota</taxon>
        <taxon>Betaproteobacteria</taxon>
        <taxon>Nitrosomonadales</taxon>
        <taxon>Sterolibacteriaceae</taxon>
        <taxon>Candidatus Methylophosphatis</taxon>
    </lineage>
</organism>
<dbReference type="AlphaFoldDB" id="A0A9D7E3N4"/>
<name>A0A9D7E3N4_9PROT</name>